<reference evidence="1" key="1">
    <citation type="submission" date="2014-09" db="EMBL/GenBank/DDBJ databases">
        <authorList>
            <person name="Magalhaes I.L.F."/>
            <person name="Oliveira U."/>
            <person name="Santos F.R."/>
            <person name="Vidigal T.H.D.A."/>
            <person name="Brescovit A.D."/>
            <person name="Santos A.J."/>
        </authorList>
    </citation>
    <scope>NUCLEOTIDE SEQUENCE</scope>
    <source>
        <tissue evidence="1">Shoot tissue taken approximately 20 cm above the soil surface</tissue>
    </source>
</reference>
<sequence>MPLADARVRQGCAAPLSGFTVVP</sequence>
<organism evidence="1">
    <name type="scientific">Arundo donax</name>
    <name type="common">Giant reed</name>
    <name type="synonym">Donax arundinaceus</name>
    <dbReference type="NCBI Taxonomy" id="35708"/>
    <lineage>
        <taxon>Eukaryota</taxon>
        <taxon>Viridiplantae</taxon>
        <taxon>Streptophyta</taxon>
        <taxon>Embryophyta</taxon>
        <taxon>Tracheophyta</taxon>
        <taxon>Spermatophyta</taxon>
        <taxon>Magnoliopsida</taxon>
        <taxon>Liliopsida</taxon>
        <taxon>Poales</taxon>
        <taxon>Poaceae</taxon>
        <taxon>PACMAD clade</taxon>
        <taxon>Arundinoideae</taxon>
        <taxon>Arundineae</taxon>
        <taxon>Arundo</taxon>
    </lineage>
</organism>
<dbReference type="AlphaFoldDB" id="A0A0A8ZL82"/>
<name>A0A0A8ZL82_ARUDO</name>
<accession>A0A0A8ZL82</accession>
<evidence type="ECO:0000313" key="1">
    <source>
        <dbReference type="EMBL" id="JAD40144.1"/>
    </source>
</evidence>
<protein>
    <submittedName>
        <fullName evidence="1">Uncharacterized protein</fullName>
    </submittedName>
</protein>
<dbReference type="EMBL" id="GBRH01257751">
    <property type="protein sequence ID" value="JAD40144.1"/>
    <property type="molecule type" value="Transcribed_RNA"/>
</dbReference>
<proteinExistence type="predicted"/>
<reference evidence="1" key="2">
    <citation type="journal article" date="2015" name="Data Brief">
        <title>Shoot transcriptome of the giant reed, Arundo donax.</title>
        <authorList>
            <person name="Barrero R.A."/>
            <person name="Guerrero F.D."/>
            <person name="Moolhuijzen P."/>
            <person name="Goolsby J.A."/>
            <person name="Tidwell J."/>
            <person name="Bellgard S.E."/>
            <person name="Bellgard M.I."/>
        </authorList>
    </citation>
    <scope>NUCLEOTIDE SEQUENCE</scope>
    <source>
        <tissue evidence="1">Shoot tissue taken approximately 20 cm above the soil surface</tissue>
    </source>
</reference>